<keyword evidence="2" id="KW-0689">Ribosomal protein</keyword>
<evidence type="ECO:0000256" key="4">
    <source>
        <dbReference type="SAM" id="MobiDB-lite"/>
    </source>
</evidence>
<dbReference type="GO" id="GO:0002181">
    <property type="term" value="P:cytoplasmic translation"/>
    <property type="evidence" value="ECO:0007669"/>
    <property type="project" value="TreeGrafter"/>
</dbReference>
<dbReference type="SUPFAM" id="SSF57716">
    <property type="entry name" value="Glucocorticoid receptor-like (DNA-binding domain)"/>
    <property type="match status" value="1"/>
</dbReference>
<dbReference type="InterPro" id="IPR038630">
    <property type="entry name" value="L24e/L24_sf"/>
</dbReference>
<dbReference type="GO" id="GO:0022625">
    <property type="term" value="C:cytosolic large ribosomal subunit"/>
    <property type="evidence" value="ECO:0007669"/>
    <property type="project" value="TreeGrafter"/>
</dbReference>
<feature type="compositionally biased region" description="Low complexity" evidence="4">
    <location>
        <begin position="103"/>
        <end position="113"/>
    </location>
</feature>
<evidence type="ECO:0000256" key="1">
    <source>
        <dbReference type="ARBA" id="ARBA00005647"/>
    </source>
</evidence>
<dbReference type="PANTHER" id="PTHR10792:SF1">
    <property type="entry name" value="RIBOSOMAL PROTEIN L24"/>
    <property type="match status" value="1"/>
</dbReference>
<feature type="compositionally biased region" description="Basic and acidic residues" evidence="4">
    <location>
        <begin position="79"/>
        <end position="102"/>
    </location>
</feature>
<dbReference type="VEuPathDB" id="CryptoDB:Cvel_15261"/>
<dbReference type="EMBL" id="CDMZ01000131">
    <property type="protein sequence ID" value="CEM07520.1"/>
    <property type="molecule type" value="Genomic_DNA"/>
</dbReference>
<dbReference type="GO" id="GO:0003735">
    <property type="term" value="F:structural constituent of ribosome"/>
    <property type="evidence" value="ECO:0007669"/>
    <property type="project" value="InterPro"/>
</dbReference>
<dbReference type="Gene3D" id="6.10.250.1270">
    <property type="match status" value="1"/>
</dbReference>
<gene>
    <name evidence="6" type="ORF">Cvel_15261</name>
</gene>
<dbReference type="PANTHER" id="PTHR10792">
    <property type="entry name" value="60S RIBOSOMAL PROTEIN L24"/>
    <property type="match status" value="1"/>
</dbReference>
<evidence type="ECO:0000259" key="5">
    <source>
        <dbReference type="Pfam" id="PF01246"/>
    </source>
</evidence>
<dbReference type="AlphaFoldDB" id="A0A0G4F684"/>
<protein>
    <recommendedName>
        <fullName evidence="5">Large ribosomal subunit protein eL24-related N-terminal domain-containing protein</fullName>
    </recommendedName>
</protein>
<dbReference type="Pfam" id="PF01246">
    <property type="entry name" value="Ribosomal_L24e"/>
    <property type="match status" value="1"/>
</dbReference>
<feature type="region of interest" description="Disordered" evidence="4">
    <location>
        <begin position="79"/>
        <end position="137"/>
    </location>
</feature>
<keyword evidence="3" id="KW-0687">Ribonucleoprotein</keyword>
<evidence type="ECO:0000313" key="6">
    <source>
        <dbReference type="EMBL" id="CEM07520.1"/>
    </source>
</evidence>
<dbReference type="InterPro" id="IPR000988">
    <property type="entry name" value="Ribosomal_eL24-rel_N"/>
</dbReference>
<evidence type="ECO:0000256" key="2">
    <source>
        <dbReference type="ARBA" id="ARBA00022980"/>
    </source>
</evidence>
<dbReference type="InterPro" id="IPR056366">
    <property type="entry name" value="Ribosomal_eL24"/>
</dbReference>
<comment type="similarity">
    <text evidence="1">Belongs to the eukaryotic ribosomal protein eL24 family.</text>
</comment>
<sequence>MRYVARDGKVHIFGSAKARRLHNQRIKPVKLRWTQAWRRHNKKGKVEESAKKRARRTFKVQKAIVGLSLEDFQRKKARRPELRAAAKEAATKEAKVKAEKKAAQAAKAKAAMKSTGPAQKQQFSKQAKPAGKGGGKR</sequence>
<organism evidence="6">
    <name type="scientific">Chromera velia CCMP2878</name>
    <dbReference type="NCBI Taxonomy" id="1169474"/>
    <lineage>
        <taxon>Eukaryota</taxon>
        <taxon>Sar</taxon>
        <taxon>Alveolata</taxon>
        <taxon>Colpodellida</taxon>
        <taxon>Chromeraceae</taxon>
        <taxon>Chromera</taxon>
    </lineage>
</organism>
<dbReference type="GO" id="GO:0003729">
    <property type="term" value="F:mRNA binding"/>
    <property type="evidence" value="ECO:0007669"/>
    <property type="project" value="TreeGrafter"/>
</dbReference>
<accession>A0A0G4F684</accession>
<dbReference type="PhylomeDB" id="A0A0G4F684"/>
<name>A0A0G4F684_9ALVE</name>
<proteinExistence type="inferred from homology"/>
<dbReference type="Gene3D" id="2.30.170.20">
    <property type="entry name" value="Ribosomal protein L24e"/>
    <property type="match status" value="1"/>
</dbReference>
<feature type="domain" description="Large ribosomal subunit protein eL24-related N-terminal" evidence="5">
    <location>
        <begin position="1"/>
        <end position="47"/>
    </location>
</feature>
<reference evidence="6" key="1">
    <citation type="submission" date="2014-11" db="EMBL/GenBank/DDBJ databases">
        <authorList>
            <person name="Otto D Thomas"/>
            <person name="Naeem Raeece"/>
        </authorList>
    </citation>
    <scope>NUCLEOTIDE SEQUENCE</scope>
</reference>
<evidence type="ECO:0000256" key="3">
    <source>
        <dbReference type="ARBA" id="ARBA00023274"/>
    </source>
</evidence>